<evidence type="ECO:0000256" key="3">
    <source>
        <dbReference type="ARBA" id="ARBA00022475"/>
    </source>
</evidence>
<feature type="domain" description="Prepilin type IV endopeptidase peptidase" evidence="8">
    <location>
        <begin position="102"/>
        <end position="208"/>
    </location>
</feature>
<proteinExistence type="inferred from homology"/>
<evidence type="ECO:0000256" key="2">
    <source>
        <dbReference type="ARBA" id="ARBA00005801"/>
    </source>
</evidence>
<dbReference type="Pfam" id="PF01478">
    <property type="entry name" value="Peptidase_A24"/>
    <property type="match status" value="1"/>
</dbReference>
<feature type="transmembrane region" description="Helical" evidence="7">
    <location>
        <begin position="247"/>
        <end position="273"/>
    </location>
</feature>
<evidence type="ECO:0000313" key="10">
    <source>
        <dbReference type="EMBL" id="OGG53488.1"/>
    </source>
</evidence>
<evidence type="ECO:0000256" key="6">
    <source>
        <dbReference type="ARBA" id="ARBA00023136"/>
    </source>
</evidence>
<dbReference type="InterPro" id="IPR010627">
    <property type="entry name" value="Prepilin_pept_A24_N"/>
</dbReference>
<dbReference type="PANTHER" id="PTHR30487">
    <property type="entry name" value="TYPE 4 PREPILIN-LIKE PROTEINS LEADER PEPTIDE-PROCESSING ENZYME"/>
    <property type="match status" value="1"/>
</dbReference>
<name>A0A1F6CWE6_9BACT</name>
<comment type="similarity">
    <text evidence="2">Belongs to the peptidase A24 family.</text>
</comment>
<dbReference type="EMBL" id="MFKT01000011">
    <property type="protein sequence ID" value="OGG53488.1"/>
    <property type="molecule type" value="Genomic_DNA"/>
</dbReference>
<organism evidence="10 11">
    <name type="scientific">Candidatus Kaiserbacteria bacterium RIFCSPHIGHO2_01_FULL_53_29</name>
    <dbReference type="NCBI Taxonomy" id="1798480"/>
    <lineage>
        <taxon>Bacteria</taxon>
        <taxon>Candidatus Kaiseribacteriota</taxon>
    </lineage>
</organism>
<dbReference type="InterPro" id="IPR050882">
    <property type="entry name" value="Prepilin_peptidase/N-MTase"/>
</dbReference>
<evidence type="ECO:0000256" key="4">
    <source>
        <dbReference type="ARBA" id="ARBA00022692"/>
    </source>
</evidence>
<evidence type="ECO:0000256" key="7">
    <source>
        <dbReference type="SAM" id="Phobius"/>
    </source>
</evidence>
<feature type="transmembrane region" description="Helical" evidence="7">
    <location>
        <begin position="187"/>
        <end position="215"/>
    </location>
</feature>
<protein>
    <recommendedName>
        <fullName evidence="12">Peptidase A24A N-terminal domain-containing protein</fullName>
    </recommendedName>
</protein>
<keyword evidence="3" id="KW-1003">Cell membrane</keyword>
<feature type="transmembrane region" description="Helical" evidence="7">
    <location>
        <begin position="6"/>
        <end position="26"/>
    </location>
</feature>
<dbReference type="Proteomes" id="UP000176863">
    <property type="component" value="Unassembled WGS sequence"/>
</dbReference>
<feature type="transmembrane region" description="Helical" evidence="7">
    <location>
        <begin position="94"/>
        <end position="116"/>
    </location>
</feature>
<sequence>MIPLALGIFGLIVGSFLNVLIIRHGVRSIGGRSACMACGRQLLWHDMIPVVSWITLAGRCRHCRTSISPQYPLVEAATGILFAMIGAAPFPTDIAYKLLFCTIAALLIAITVYDLRHTIIPDLWAYTFAGLALFSALAFPIQTTNYWPTVLLAGPIAALPLFAFWFFSRGRWMGLGDAKLALGIGWLLGPIYGIFAVFLAFIIGAVVSVCVLLPLPHIVRLFKKAGIARSGSSISYTMKSEIPFGPFLIVSCFIVWFSILYNVNIFGLFGVVLP</sequence>
<keyword evidence="5 7" id="KW-1133">Transmembrane helix</keyword>
<comment type="caution">
    <text evidence="10">The sequence shown here is derived from an EMBL/GenBank/DDBJ whole genome shotgun (WGS) entry which is preliminary data.</text>
</comment>
<evidence type="ECO:0000256" key="1">
    <source>
        <dbReference type="ARBA" id="ARBA00004651"/>
    </source>
</evidence>
<reference evidence="10 11" key="1">
    <citation type="journal article" date="2016" name="Nat. Commun.">
        <title>Thousands of microbial genomes shed light on interconnected biogeochemical processes in an aquifer system.</title>
        <authorList>
            <person name="Anantharaman K."/>
            <person name="Brown C.T."/>
            <person name="Hug L.A."/>
            <person name="Sharon I."/>
            <person name="Castelle C.J."/>
            <person name="Probst A.J."/>
            <person name="Thomas B.C."/>
            <person name="Singh A."/>
            <person name="Wilkins M.J."/>
            <person name="Karaoz U."/>
            <person name="Brodie E.L."/>
            <person name="Williams K.H."/>
            <person name="Hubbard S.S."/>
            <person name="Banfield J.F."/>
        </authorList>
    </citation>
    <scope>NUCLEOTIDE SEQUENCE [LARGE SCALE GENOMIC DNA]</scope>
</reference>
<keyword evidence="4 7" id="KW-0812">Transmembrane</keyword>
<gene>
    <name evidence="10" type="ORF">A2851_04180</name>
</gene>
<comment type="subcellular location">
    <subcellularLocation>
        <location evidence="1">Cell membrane</location>
        <topology evidence="1">Multi-pass membrane protein</topology>
    </subcellularLocation>
</comment>
<feature type="domain" description="Prepilin peptidase A24 N-terminal" evidence="9">
    <location>
        <begin position="8"/>
        <end position="85"/>
    </location>
</feature>
<dbReference type="GO" id="GO:0004190">
    <property type="term" value="F:aspartic-type endopeptidase activity"/>
    <property type="evidence" value="ECO:0007669"/>
    <property type="project" value="InterPro"/>
</dbReference>
<dbReference type="Pfam" id="PF06750">
    <property type="entry name" value="A24_N_bact"/>
    <property type="match status" value="1"/>
</dbReference>
<dbReference type="InterPro" id="IPR000045">
    <property type="entry name" value="Prepilin_IV_endopep_pep"/>
</dbReference>
<dbReference type="GO" id="GO:0006465">
    <property type="term" value="P:signal peptide processing"/>
    <property type="evidence" value="ECO:0007669"/>
    <property type="project" value="TreeGrafter"/>
</dbReference>
<dbReference type="PANTHER" id="PTHR30487:SF0">
    <property type="entry name" value="PREPILIN LEADER PEPTIDASE_N-METHYLTRANSFERASE-RELATED"/>
    <property type="match status" value="1"/>
</dbReference>
<keyword evidence="6 7" id="KW-0472">Membrane</keyword>
<accession>A0A1F6CWE6</accession>
<dbReference type="STRING" id="1798480.A2851_04180"/>
<evidence type="ECO:0000313" key="11">
    <source>
        <dbReference type="Proteomes" id="UP000176863"/>
    </source>
</evidence>
<dbReference type="AlphaFoldDB" id="A0A1F6CWE6"/>
<evidence type="ECO:0008006" key="12">
    <source>
        <dbReference type="Google" id="ProtNLM"/>
    </source>
</evidence>
<evidence type="ECO:0000259" key="9">
    <source>
        <dbReference type="Pfam" id="PF06750"/>
    </source>
</evidence>
<dbReference type="Gene3D" id="1.20.120.1220">
    <property type="match status" value="1"/>
</dbReference>
<evidence type="ECO:0000256" key="5">
    <source>
        <dbReference type="ARBA" id="ARBA00022989"/>
    </source>
</evidence>
<feature type="transmembrane region" description="Helical" evidence="7">
    <location>
        <begin position="123"/>
        <end position="141"/>
    </location>
</feature>
<feature type="transmembrane region" description="Helical" evidence="7">
    <location>
        <begin position="147"/>
        <end position="167"/>
    </location>
</feature>
<evidence type="ECO:0000259" key="8">
    <source>
        <dbReference type="Pfam" id="PF01478"/>
    </source>
</evidence>
<dbReference type="GO" id="GO:0005886">
    <property type="term" value="C:plasma membrane"/>
    <property type="evidence" value="ECO:0007669"/>
    <property type="project" value="UniProtKB-SubCell"/>
</dbReference>